<dbReference type="EMBL" id="STFG01000028">
    <property type="protein sequence ID" value="THT97472.1"/>
    <property type="molecule type" value="Genomic_DNA"/>
</dbReference>
<name>A0A4S8ERU4_9BURK</name>
<organism evidence="3 4">
    <name type="scientific">Lampropedia puyangensis</name>
    <dbReference type="NCBI Taxonomy" id="1330072"/>
    <lineage>
        <taxon>Bacteria</taxon>
        <taxon>Pseudomonadati</taxon>
        <taxon>Pseudomonadota</taxon>
        <taxon>Betaproteobacteria</taxon>
        <taxon>Burkholderiales</taxon>
        <taxon>Comamonadaceae</taxon>
        <taxon>Lampropedia</taxon>
    </lineage>
</organism>
<dbReference type="InterPro" id="IPR029063">
    <property type="entry name" value="SAM-dependent_MTases_sf"/>
</dbReference>
<dbReference type="PANTHER" id="PTHR43619:SF2">
    <property type="entry name" value="S-ADENOSYL-L-METHIONINE-DEPENDENT METHYLTRANSFERASES SUPERFAMILY PROTEIN"/>
    <property type="match status" value="1"/>
</dbReference>
<evidence type="ECO:0000313" key="4">
    <source>
        <dbReference type="Proteomes" id="UP000308917"/>
    </source>
</evidence>
<dbReference type="PANTHER" id="PTHR43619">
    <property type="entry name" value="S-ADENOSYL-L-METHIONINE-DEPENDENT METHYLTRANSFERASE YKTD-RELATED"/>
    <property type="match status" value="1"/>
</dbReference>
<keyword evidence="2 3" id="KW-0808">Transferase</keyword>
<protein>
    <submittedName>
        <fullName evidence="3">Class I SAM-dependent methyltransferase</fullName>
    </submittedName>
</protein>
<gene>
    <name evidence="3" type="ORF">E9531_15965</name>
</gene>
<reference evidence="3 4" key="1">
    <citation type="journal article" date="2015" name="Antonie Van Leeuwenhoek">
        <title>Lampropedia puyangensis sp. nov., isolated from symptomatic bark of Populus ? euramericana canker and emended description of Lampropedia hyalina (Ehrenberg 1832) Lee et al. 2004.</title>
        <authorList>
            <person name="Li Y."/>
            <person name="Wang T."/>
            <person name="Piao C.G."/>
            <person name="Wang L.F."/>
            <person name="Tian G.Z."/>
            <person name="Zhu T.H."/>
            <person name="Guo M.W."/>
        </authorList>
    </citation>
    <scope>NUCLEOTIDE SEQUENCE [LARGE SCALE GENOMIC DNA]</scope>
    <source>
        <strain evidence="3 4">2-bin</strain>
    </source>
</reference>
<evidence type="ECO:0000256" key="2">
    <source>
        <dbReference type="ARBA" id="ARBA00022679"/>
    </source>
</evidence>
<dbReference type="Gene3D" id="3.40.50.150">
    <property type="entry name" value="Vaccinia Virus protein VP39"/>
    <property type="match status" value="1"/>
</dbReference>
<evidence type="ECO:0000313" key="3">
    <source>
        <dbReference type="EMBL" id="THT97472.1"/>
    </source>
</evidence>
<sequence>MSHYLRDLLYTAMAALEKWTNGLTQAILCTKKQARWHSPHKTILFGGDMAGVALNAVPETMLWTLHNRARESMRPDAFFHDPHAERIYQAIDYPFERHFGAPDSSHAARALAFDEVMGAWLAQHPCGWVVELGSGLETQCLRLDNGQVNWLSVDLPQSMAFREQFLTPTKRLRHFSGDARETTWMEDIPFNAPLFVSAQGMMMYFTEDEVRSLLRAIAARFPNAQCMFDTVPAWTVAATQSPGGLWKTGHYRIPAMHWGVSANHLPFLLRQWLGTSIQVHWLPYPHYRALPAWYFSWIKAWPWAHDLMPGMVHVVLNPA</sequence>
<dbReference type="Proteomes" id="UP000308917">
    <property type="component" value="Unassembled WGS sequence"/>
</dbReference>
<evidence type="ECO:0000256" key="1">
    <source>
        <dbReference type="ARBA" id="ARBA00022603"/>
    </source>
</evidence>
<keyword evidence="1 3" id="KW-0489">Methyltransferase</keyword>
<dbReference type="Pfam" id="PF04072">
    <property type="entry name" value="LCM"/>
    <property type="match status" value="1"/>
</dbReference>
<proteinExistence type="predicted"/>
<dbReference type="GO" id="GO:0008168">
    <property type="term" value="F:methyltransferase activity"/>
    <property type="evidence" value="ECO:0007669"/>
    <property type="project" value="UniProtKB-KW"/>
</dbReference>
<keyword evidence="4" id="KW-1185">Reference proteome</keyword>
<dbReference type="AlphaFoldDB" id="A0A4S8ERU4"/>
<dbReference type="SUPFAM" id="SSF53335">
    <property type="entry name" value="S-adenosyl-L-methionine-dependent methyltransferases"/>
    <property type="match status" value="1"/>
</dbReference>
<comment type="caution">
    <text evidence="3">The sequence shown here is derived from an EMBL/GenBank/DDBJ whole genome shotgun (WGS) entry which is preliminary data.</text>
</comment>
<dbReference type="InterPro" id="IPR007213">
    <property type="entry name" value="Ppm1/Ppm2/Tcmp"/>
</dbReference>
<accession>A0A4S8ERU4</accession>
<dbReference type="GO" id="GO:0032259">
    <property type="term" value="P:methylation"/>
    <property type="evidence" value="ECO:0007669"/>
    <property type="project" value="UniProtKB-KW"/>
</dbReference>